<evidence type="ECO:0008006" key="3">
    <source>
        <dbReference type="Google" id="ProtNLM"/>
    </source>
</evidence>
<reference evidence="1 2" key="1">
    <citation type="submission" date="2017-03" db="EMBL/GenBank/DDBJ databases">
        <title>Genome sequence of Paracoccus contaminans isolated from a water microcosm.</title>
        <authorList>
            <person name="Aurass P."/>
            <person name="Karste S."/>
            <person name="Trost E."/>
            <person name="Glaeser S.P."/>
            <person name="Kaempfer P."/>
            <person name="Flieger A."/>
        </authorList>
    </citation>
    <scope>NUCLEOTIDE SEQUENCE [LARGE SCALE GENOMIC DNA]</scope>
    <source>
        <strain evidence="2">RKI 16-01929T\LMG 29738T\CCM 8701T\CIP 111112T</strain>
    </source>
</reference>
<proteinExistence type="predicted"/>
<protein>
    <recommendedName>
        <fullName evidence="3">DUF1153 domain-containing protein</fullName>
    </recommendedName>
</protein>
<keyword evidence="2" id="KW-1185">Reference proteome</keyword>
<dbReference type="Gene3D" id="1.10.10.10">
    <property type="entry name" value="Winged helix-like DNA-binding domain superfamily/Winged helix DNA-binding domain"/>
    <property type="match status" value="1"/>
</dbReference>
<evidence type="ECO:0000313" key="1">
    <source>
        <dbReference type="EMBL" id="ARJ70639.1"/>
    </source>
</evidence>
<dbReference type="KEGG" id="pcon:B0A89_01705"/>
<dbReference type="EMBL" id="CP020612">
    <property type="protein sequence ID" value="ARJ70639.1"/>
    <property type="molecule type" value="Genomic_DNA"/>
</dbReference>
<accession>A0A1W6D0S8</accession>
<sequence>MFVRKTPGPRLATLPDGTILTLADLPSGAERWVARRKALVVHAIEHGLLTRDEAVDRYQLTDEELSGWMAAVARHGAGGLKVKAIRRNRGEGTTLGVDPLT</sequence>
<dbReference type="STRING" id="1945662.B0A89_01705"/>
<dbReference type="OrthoDB" id="9796775at2"/>
<organism evidence="1 2">
    <name type="scientific">Paracoccus contaminans</name>
    <dbReference type="NCBI Taxonomy" id="1945662"/>
    <lineage>
        <taxon>Bacteria</taxon>
        <taxon>Pseudomonadati</taxon>
        <taxon>Pseudomonadota</taxon>
        <taxon>Alphaproteobacteria</taxon>
        <taxon>Rhodobacterales</taxon>
        <taxon>Paracoccaceae</taxon>
        <taxon>Paracoccus</taxon>
    </lineage>
</organism>
<evidence type="ECO:0000313" key="2">
    <source>
        <dbReference type="Proteomes" id="UP000193017"/>
    </source>
</evidence>
<dbReference type="InterPro" id="IPR009534">
    <property type="entry name" value="DUF1153"/>
</dbReference>
<dbReference type="GO" id="GO:0043565">
    <property type="term" value="F:sequence-specific DNA binding"/>
    <property type="evidence" value="ECO:0007669"/>
    <property type="project" value="InterPro"/>
</dbReference>
<dbReference type="AlphaFoldDB" id="A0A1W6D0S8"/>
<dbReference type="SUPFAM" id="SSF48295">
    <property type="entry name" value="TrpR-like"/>
    <property type="match status" value="1"/>
</dbReference>
<gene>
    <name evidence="1" type="ORF">B0A89_01705</name>
</gene>
<dbReference type="RefSeq" id="WP_085378688.1">
    <property type="nucleotide sequence ID" value="NZ_CP020612.1"/>
</dbReference>
<dbReference type="InterPro" id="IPR036388">
    <property type="entry name" value="WH-like_DNA-bd_sf"/>
</dbReference>
<dbReference type="Proteomes" id="UP000193017">
    <property type="component" value="Chromosome"/>
</dbReference>
<dbReference type="Pfam" id="PF06627">
    <property type="entry name" value="DUF1153"/>
    <property type="match status" value="1"/>
</dbReference>
<dbReference type="InterPro" id="IPR010921">
    <property type="entry name" value="Trp_repressor/repl_initiator"/>
</dbReference>
<name>A0A1W6D0S8_9RHOB</name>